<dbReference type="CDD" id="cd01347">
    <property type="entry name" value="ligand_gated_channel"/>
    <property type="match status" value="1"/>
</dbReference>
<evidence type="ECO:0000259" key="11">
    <source>
        <dbReference type="Pfam" id="PF00593"/>
    </source>
</evidence>
<keyword evidence="7 8" id="KW-0998">Cell outer membrane</keyword>
<evidence type="ECO:0000313" key="14">
    <source>
        <dbReference type="Proteomes" id="UP001176468"/>
    </source>
</evidence>
<keyword evidence="3 8" id="KW-1134">Transmembrane beta strand</keyword>
<organism evidence="13 14">
    <name type="scientific">Sphingomonas immobilis</name>
    <dbReference type="NCBI Taxonomy" id="3063997"/>
    <lineage>
        <taxon>Bacteria</taxon>
        <taxon>Pseudomonadati</taxon>
        <taxon>Pseudomonadota</taxon>
        <taxon>Alphaproteobacteria</taxon>
        <taxon>Sphingomonadales</taxon>
        <taxon>Sphingomonadaceae</taxon>
        <taxon>Sphingomonas</taxon>
    </lineage>
</organism>
<feature type="signal peptide" evidence="10">
    <location>
        <begin position="1"/>
        <end position="30"/>
    </location>
</feature>
<dbReference type="InterPro" id="IPR010104">
    <property type="entry name" value="TonB_rcpt_bac"/>
</dbReference>
<dbReference type="InterPro" id="IPR012910">
    <property type="entry name" value="Plug_dom"/>
</dbReference>
<evidence type="ECO:0000256" key="4">
    <source>
        <dbReference type="ARBA" id="ARBA00022692"/>
    </source>
</evidence>
<reference evidence="13" key="1">
    <citation type="submission" date="2023-07" db="EMBL/GenBank/DDBJ databases">
        <authorList>
            <person name="Kim M.K."/>
        </authorList>
    </citation>
    <scope>NUCLEOTIDE SEQUENCE</scope>
    <source>
        <strain evidence="13">CA1-15</strain>
    </source>
</reference>
<keyword evidence="5 9" id="KW-0798">TonB box</keyword>
<feature type="domain" description="TonB-dependent receptor-like beta-barrel" evidence="11">
    <location>
        <begin position="372"/>
        <end position="824"/>
    </location>
</feature>
<evidence type="ECO:0000256" key="1">
    <source>
        <dbReference type="ARBA" id="ARBA00004571"/>
    </source>
</evidence>
<comment type="caution">
    <text evidence="13">The sequence shown here is derived from an EMBL/GenBank/DDBJ whole genome shotgun (WGS) entry which is preliminary data.</text>
</comment>
<evidence type="ECO:0000256" key="2">
    <source>
        <dbReference type="ARBA" id="ARBA00022448"/>
    </source>
</evidence>
<name>A0ABT8ZUP0_9SPHN</name>
<keyword evidence="2 8" id="KW-0813">Transport</keyword>
<dbReference type="PANTHER" id="PTHR40980:SF4">
    <property type="entry name" value="TONB-DEPENDENT RECEPTOR-LIKE BETA-BARREL DOMAIN-CONTAINING PROTEIN"/>
    <property type="match status" value="1"/>
</dbReference>
<dbReference type="NCBIfam" id="TIGR01782">
    <property type="entry name" value="TonB-Xanth-Caul"/>
    <property type="match status" value="1"/>
</dbReference>
<dbReference type="SUPFAM" id="SSF56935">
    <property type="entry name" value="Porins"/>
    <property type="match status" value="1"/>
</dbReference>
<evidence type="ECO:0000256" key="5">
    <source>
        <dbReference type="ARBA" id="ARBA00023077"/>
    </source>
</evidence>
<dbReference type="RefSeq" id="WP_304559122.1">
    <property type="nucleotide sequence ID" value="NZ_JAUQSZ010000001.1"/>
</dbReference>
<dbReference type="Gene3D" id="2.40.170.20">
    <property type="entry name" value="TonB-dependent receptor, beta-barrel domain"/>
    <property type="match status" value="1"/>
</dbReference>
<dbReference type="InterPro" id="IPR000531">
    <property type="entry name" value="Beta-barrel_TonB"/>
</dbReference>
<feature type="chain" id="PRO_5047257096" evidence="10">
    <location>
        <begin position="31"/>
        <end position="857"/>
    </location>
</feature>
<keyword evidence="14" id="KW-1185">Reference proteome</keyword>
<comment type="similarity">
    <text evidence="8 9">Belongs to the TonB-dependent receptor family.</text>
</comment>
<evidence type="ECO:0000256" key="3">
    <source>
        <dbReference type="ARBA" id="ARBA00022452"/>
    </source>
</evidence>
<dbReference type="InterPro" id="IPR037066">
    <property type="entry name" value="Plug_dom_sf"/>
</dbReference>
<keyword evidence="13" id="KW-0675">Receptor</keyword>
<dbReference type="InterPro" id="IPR039426">
    <property type="entry name" value="TonB-dep_rcpt-like"/>
</dbReference>
<dbReference type="EMBL" id="JAUQSZ010000001">
    <property type="protein sequence ID" value="MDO7840844.1"/>
    <property type="molecule type" value="Genomic_DNA"/>
</dbReference>
<proteinExistence type="inferred from homology"/>
<dbReference type="InterPro" id="IPR036942">
    <property type="entry name" value="Beta-barrel_TonB_sf"/>
</dbReference>
<comment type="subcellular location">
    <subcellularLocation>
        <location evidence="1 8">Cell outer membrane</location>
        <topology evidence="1 8">Multi-pass membrane protein</topology>
    </subcellularLocation>
</comment>
<dbReference type="Proteomes" id="UP001176468">
    <property type="component" value="Unassembled WGS sequence"/>
</dbReference>
<evidence type="ECO:0000313" key="13">
    <source>
        <dbReference type="EMBL" id="MDO7840844.1"/>
    </source>
</evidence>
<dbReference type="Pfam" id="PF07715">
    <property type="entry name" value="Plug"/>
    <property type="match status" value="1"/>
</dbReference>
<gene>
    <name evidence="13" type="ORF">Q5H94_00765</name>
</gene>
<keyword evidence="10" id="KW-0732">Signal</keyword>
<dbReference type="Gene3D" id="2.170.130.10">
    <property type="entry name" value="TonB-dependent receptor, plug domain"/>
    <property type="match status" value="1"/>
</dbReference>
<dbReference type="PANTHER" id="PTHR40980">
    <property type="entry name" value="PLUG DOMAIN-CONTAINING PROTEIN"/>
    <property type="match status" value="1"/>
</dbReference>
<protein>
    <submittedName>
        <fullName evidence="13">TonB-dependent receptor</fullName>
    </submittedName>
</protein>
<feature type="domain" description="TonB-dependent receptor plug" evidence="12">
    <location>
        <begin position="64"/>
        <end position="165"/>
    </location>
</feature>
<keyword evidence="4 8" id="KW-0812">Transmembrane</keyword>
<evidence type="ECO:0000259" key="12">
    <source>
        <dbReference type="Pfam" id="PF07715"/>
    </source>
</evidence>
<dbReference type="Pfam" id="PF00593">
    <property type="entry name" value="TonB_dep_Rec_b-barrel"/>
    <property type="match status" value="1"/>
</dbReference>
<evidence type="ECO:0000256" key="8">
    <source>
        <dbReference type="PROSITE-ProRule" id="PRU01360"/>
    </source>
</evidence>
<evidence type="ECO:0000256" key="6">
    <source>
        <dbReference type="ARBA" id="ARBA00023136"/>
    </source>
</evidence>
<accession>A0ABT8ZUP0</accession>
<evidence type="ECO:0000256" key="9">
    <source>
        <dbReference type="RuleBase" id="RU003357"/>
    </source>
</evidence>
<evidence type="ECO:0000256" key="7">
    <source>
        <dbReference type="ARBA" id="ARBA00023237"/>
    </source>
</evidence>
<dbReference type="PROSITE" id="PS52016">
    <property type="entry name" value="TONB_DEPENDENT_REC_3"/>
    <property type="match status" value="1"/>
</dbReference>
<keyword evidence="6 8" id="KW-0472">Membrane</keyword>
<evidence type="ECO:0000256" key="10">
    <source>
        <dbReference type="SAM" id="SignalP"/>
    </source>
</evidence>
<sequence length="857" mass="93115">MRATTTALLARAATCALAAGMLFSTVPAFAQADAPAVEEPASTDVVVTGTRMGQRKAVNEKHTADNTVEALYANDVGKLPDQNVAEAVRRLPGLTVANDQGEGRYVIIRGIDPNLINVTLNGQTLPAPEPSGRQVKLDDLPSAMIQSVVVSKSLLASQDANAIGGEVNINTLTAFDRKQRLFLDARASAGYSNLNGKTPWEIDGQIGGRFGAEDQFGAVISANYSRRPIESENFQATTAYTVVGGVARPDQGGLRDYNLVRTRLGIVGNFDWRPNDHTKVYIRSSYSKFTDNEYRDQNRLDAITFTGAATGTFTGRGAVLIRRRQEDDNTKSVTAGVDTDLLGGRLEASGGWTRAVKLDPLRSEFRFRTGNNAVAGSYDLTTDQPYIFNPFVGSDLTKYIFNSLNIETRQAAEDLWQFRADYTHPIAIGDGSSIKIGGKYLDRHKTNNQDRVNYGTVSGAAGSASFQLPSVSYVSDTNFYDGRYTFGPRIDYDKARAYLAANPGVASITTASTISDTLASDYDVRESIVSGYAMATLKFGGLTLIPGIRVEHTQDKTKAKIVNGSSTTATDFNSFGEKSYTDVFPGLNAKYEFSRELLLRGAVTTAIGRPNYPDLAPYVITDTSTPATPLITIGNPALKPYKAVNLDASIEYYPTPEAVFSAGVFWKQIDNPIYISQTLGVNGTFGNVAYTNASVTQSINAQDETLTGVEFNAQYQFTQLPGFFGGFGVSVNYTHVSGHANAPGIRAGNLPLAFQSRDSGTAQVFYEKYGFALRVAYSYRSKYLDLLGTSAATDQYTDDNGQLDLHASYQILPQVTVFGDATNLTDAPWRRFIGNKDQLVERERYSYSLRGGVQVHF</sequence>